<accession>A0A2P8CAW4</accession>
<organism evidence="2 3">
    <name type="scientific">Murinocardiopsis flavida</name>
    <dbReference type="NCBI Taxonomy" id="645275"/>
    <lineage>
        <taxon>Bacteria</taxon>
        <taxon>Bacillati</taxon>
        <taxon>Actinomycetota</taxon>
        <taxon>Actinomycetes</taxon>
        <taxon>Streptosporangiales</taxon>
        <taxon>Nocardiopsidaceae</taxon>
        <taxon>Murinocardiopsis</taxon>
    </lineage>
</organism>
<evidence type="ECO:0000313" key="2">
    <source>
        <dbReference type="EMBL" id="PSK82111.1"/>
    </source>
</evidence>
<proteinExistence type="predicted"/>
<dbReference type="InterPro" id="IPR050135">
    <property type="entry name" value="dGTPase-like"/>
</dbReference>
<gene>
    <name evidence="2" type="ORF">CLV63_1445</name>
</gene>
<dbReference type="InterPro" id="IPR006674">
    <property type="entry name" value="HD_domain"/>
</dbReference>
<dbReference type="PANTHER" id="PTHR11373">
    <property type="entry name" value="DEOXYNUCLEOSIDE TRIPHOSPHATE TRIPHOSPHOHYDROLASE"/>
    <property type="match status" value="1"/>
</dbReference>
<feature type="domain" description="HD" evidence="1">
    <location>
        <begin position="64"/>
        <end position="123"/>
    </location>
</feature>
<dbReference type="EMBL" id="PYGA01000044">
    <property type="protein sequence ID" value="PSK82111.1"/>
    <property type="molecule type" value="Genomic_DNA"/>
</dbReference>
<dbReference type="PANTHER" id="PTHR11373:SF4">
    <property type="entry name" value="DEOXYNUCLEOSIDE TRIPHOSPHATE TRIPHOSPHOHYDROLASE SAMHD1"/>
    <property type="match status" value="1"/>
</dbReference>
<evidence type="ECO:0000259" key="1">
    <source>
        <dbReference type="Pfam" id="PF01966"/>
    </source>
</evidence>
<dbReference type="GO" id="GO:0008832">
    <property type="term" value="F:dGTPase activity"/>
    <property type="evidence" value="ECO:0007669"/>
    <property type="project" value="TreeGrafter"/>
</dbReference>
<keyword evidence="3" id="KW-1185">Reference proteome</keyword>
<dbReference type="Proteomes" id="UP000240542">
    <property type="component" value="Unassembled WGS sequence"/>
</dbReference>
<dbReference type="OrthoDB" id="581608at2"/>
<reference evidence="2 3" key="1">
    <citation type="submission" date="2018-03" db="EMBL/GenBank/DDBJ databases">
        <title>Genomic Encyclopedia of Archaeal and Bacterial Type Strains, Phase II (KMG-II): from individual species to whole genera.</title>
        <authorList>
            <person name="Goeker M."/>
        </authorList>
    </citation>
    <scope>NUCLEOTIDE SEQUENCE [LARGE SCALE GENOMIC DNA]</scope>
    <source>
        <strain evidence="2 3">DSM 45312</strain>
    </source>
</reference>
<dbReference type="Pfam" id="PF01966">
    <property type="entry name" value="HD"/>
    <property type="match status" value="1"/>
</dbReference>
<dbReference type="RefSeq" id="WP_106587053.1">
    <property type="nucleotide sequence ID" value="NZ_PYGA01000044.1"/>
</dbReference>
<dbReference type="CDD" id="cd00077">
    <property type="entry name" value="HDc"/>
    <property type="match status" value="1"/>
</dbReference>
<dbReference type="SUPFAM" id="SSF109604">
    <property type="entry name" value="HD-domain/PDEase-like"/>
    <property type="match status" value="1"/>
</dbReference>
<name>A0A2P8CAW4_9ACTN</name>
<dbReference type="Gene3D" id="1.10.3210.10">
    <property type="entry name" value="Hypothetical protein af1432"/>
    <property type="match status" value="1"/>
</dbReference>
<dbReference type="AlphaFoldDB" id="A0A2P8CAW4"/>
<evidence type="ECO:0000313" key="3">
    <source>
        <dbReference type="Proteomes" id="UP000240542"/>
    </source>
</evidence>
<dbReference type="InterPro" id="IPR003607">
    <property type="entry name" value="HD/PDEase_dom"/>
</dbReference>
<dbReference type="GO" id="GO:0006203">
    <property type="term" value="P:dGTP catabolic process"/>
    <property type="evidence" value="ECO:0007669"/>
    <property type="project" value="TreeGrafter"/>
</dbReference>
<comment type="caution">
    <text evidence="2">The sequence shown here is derived from an EMBL/GenBank/DDBJ whole genome shotgun (WGS) entry which is preliminary data.</text>
</comment>
<sequence>MDTGTRAVAGILGRDGRYRDPLWAADVRLTPLEQRLLRTWPVRRLHFVAHAGAAALTTRQTYSRLEHSLGLLALVARFSPDDEPARIAALLHDVGHLPFSHTFEGIAGLDHHRIGEHLVRELAPILAEYGVDAGEVLAAEAGTRPSVLTGPPGALKLDHLESFLRSGRAHGRLTEPPARTLARLRVADGAVQTDPATARYLARLAFGEADYLTTWENVVATAVLRGLVARMLDADPERAAAVSRMTDDELWAALLTDPRTADHARLLRRDPLGWELRAPAQAHPADGYTYGVRRLYLDTACVGGEPIPFPPEWAARLPELPWECVVAPAE</sequence>
<protein>
    <recommendedName>
        <fullName evidence="1">HD domain-containing protein</fullName>
    </recommendedName>
</protein>